<sequence length="118" mass="12178">MPSTPLCELCDTASCDFVVTLTRAGHTVRARLTSRQPSDRATRWARAHVTHRLSIVENSERPGARAPGAGAAGQGVSVTAARSPSPAVTLKVNSLAELSYATAPALPVVAVTAGFRGA</sequence>
<proteinExistence type="predicted"/>
<organism evidence="2 3">
    <name type="scientific">Actinacidiphila rubida</name>
    <dbReference type="NCBI Taxonomy" id="310780"/>
    <lineage>
        <taxon>Bacteria</taxon>
        <taxon>Bacillati</taxon>
        <taxon>Actinomycetota</taxon>
        <taxon>Actinomycetes</taxon>
        <taxon>Kitasatosporales</taxon>
        <taxon>Streptomycetaceae</taxon>
        <taxon>Actinacidiphila</taxon>
    </lineage>
</organism>
<dbReference type="Proteomes" id="UP000181951">
    <property type="component" value="Unassembled WGS sequence"/>
</dbReference>
<evidence type="ECO:0000313" key="3">
    <source>
        <dbReference type="Proteomes" id="UP000181951"/>
    </source>
</evidence>
<evidence type="ECO:0000256" key="1">
    <source>
        <dbReference type="SAM" id="MobiDB-lite"/>
    </source>
</evidence>
<evidence type="ECO:0000313" key="2">
    <source>
        <dbReference type="EMBL" id="SEN93521.1"/>
    </source>
</evidence>
<accession>A0A1H8KLD4</accession>
<gene>
    <name evidence="2" type="ORF">SAMN05216267_101366</name>
</gene>
<protein>
    <submittedName>
        <fullName evidence="2">Uncharacterized protein</fullName>
    </submittedName>
</protein>
<keyword evidence="3" id="KW-1185">Reference proteome</keyword>
<dbReference type="AlphaFoldDB" id="A0A1H8KLD4"/>
<name>A0A1H8KLD4_9ACTN</name>
<feature type="region of interest" description="Disordered" evidence="1">
    <location>
        <begin position="57"/>
        <end position="83"/>
    </location>
</feature>
<dbReference type="EMBL" id="FODD01000013">
    <property type="protein sequence ID" value="SEN93521.1"/>
    <property type="molecule type" value="Genomic_DNA"/>
</dbReference>
<reference evidence="2 3" key="1">
    <citation type="submission" date="2016-10" db="EMBL/GenBank/DDBJ databases">
        <authorList>
            <person name="de Groot N.N."/>
        </authorList>
    </citation>
    <scope>NUCLEOTIDE SEQUENCE [LARGE SCALE GENOMIC DNA]</scope>
    <source>
        <strain evidence="2 3">CGMCC 4.2026</strain>
    </source>
</reference>